<reference evidence="4" key="1">
    <citation type="submission" date="2022-12" db="EMBL/GenBank/DDBJ databases">
        <authorList>
            <person name="Webb A."/>
        </authorList>
    </citation>
    <scope>NUCLEOTIDE SEQUENCE</scope>
    <source>
        <strain evidence="4">Hp1</strain>
    </source>
</reference>
<keyword evidence="3" id="KW-0732">Signal</keyword>
<evidence type="ECO:0000256" key="2">
    <source>
        <dbReference type="SAM" id="Phobius"/>
    </source>
</evidence>
<dbReference type="EMBL" id="CANTFL010000549">
    <property type="protein sequence ID" value="CAI5724196.1"/>
    <property type="molecule type" value="Genomic_DNA"/>
</dbReference>
<keyword evidence="5" id="KW-1185">Reference proteome</keyword>
<keyword evidence="2" id="KW-0472">Membrane</keyword>
<sequence length="171" mass="17641">MAKTRLGLSTRLVLLVAIVCACSVGSAVADAALRLLRTTEQDDNYTFSDKTTLDAPAVRTPRTAATEAATVLSAETPQPAVDPPHTPSSHTTTETESKGSTPAPHSTTETGSKASTPASHSTSSETKPAEAHAPAHEGPTMMMLVGPAVAGVLAILLIGAVIVFKNRMNKQ</sequence>
<keyword evidence="2" id="KW-1133">Transmembrane helix</keyword>
<evidence type="ECO:0000256" key="1">
    <source>
        <dbReference type="SAM" id="MobiDB-lite"/>
    </source>
</evidence>
<gene>
    <name evidence="4" type="ORF">HBR001_LOCUS3301</name>
</gene>
<dbReference type="Proteomes" id="UP001162031">
    <property type="component" value="Unassembled WGS sequence"/>
</dbReference>
<comment type="caution">
    <text evidence="4">The sequence shown here is derived from an EMBL/GenBank/DDBJ whole genome shotgun (WGS) entry which is preliminary data.</text>
</comment>
<feature type="region of interest" description="Disordered" evidence="1">
    <location>
        <begin position="66"/>
        <end position="133"/>
    </location>
</feature>
<evidence type="ECO:0008006" key="6">
    <source>
        <dbReference type="Google" id="ProtNLM"/>
    </source>
</evidence>
<keyword evidence="2" id="KW-0812">Transmembrane</keyword>
<protein>
    <recommendedName>
        <fullName evidence="6">RxLR effector candidate protein</fullName>
    </recommendedName>
</protein>
<dbReference type="PROSITE" id="PS51257">
    <property type="entry name" value="PROKAR_LIPOPROTEIN"/>
    <property type="match status" value="1"/>
</dbReference>
<accession>A0AAV0TMX3</accession>
<proteinExistence type="predicted"/>
<dbReference type="AlphaFoldDB" id="A0AAV0TMX3"/>
<organism evidence="4 5">
    <name type="scientific">Hyaloperonospora brassicae</name>
    <name type="common">Brassica downy mildew</name>
    <name type="synonym">Peronospora brassicae</name>
    <dbReference type="NCBI Taxonomy" id="162125"/>
    <lineage>
        <taxon>Eukaryota</taxon>
        <taxon>Sar</taxon>
        <taxon>Stramenopiles</taxon>
        <taxon>Oomycota</taxon>
        <taxon>Peronosporomycetes</taxon>
        <taxon>Peronosporales</taxon>
        <taxon>Peronosporaceae</taxon>
        <taxon>Hyaloperonospora</taxon>
    </lineage>
</organism>
<feature type="compositionally biased region" description="Low complexity" evidence="1">
    <location>
        <begin position="87"/>
        <end position="102"/>
    </location>
</feature>
<evidence type="ECO:0000313" key="4">
    <source>
        <dbReference type="EMBL" id="CAI5724196.1"/>
    </source>
</evidence>
<feature type="compositionally biased region" description="Polar residues" evidence="1">
    <location>
        <begin position="103"/>
        <end position="126"/>
    </location>
</feature>
<name>A0AAV0TMX3_HYABA</name>
<evidence type="ECO:0000256" key="3">
    <source>
        <dbReference type="SAM" id="SignalP"/>
    </source>
</evidence>
<feature type="transmembrane region" description="Helical" evidence="2">
    <location>
        <begin position="144"/>
        <end position="164"/>
    </location>
</feature>
<feature type="signal peptide" evidence="3">
    <location>
        <begin position="1"/>
        <end position="21"/>
    </location>
</feature>
<evidence type="ECO:0000313" key="5">
    <source>
        <dbReference type="Proteomes" id="UP001162031"/>
    </source>
</evidence>
<feature type="chain" id="PRO_5043773901" description="RxLR effector candidate protein" evidence="3">
    <location>
        <begin position="22"/>
        <end position="171"/>
    </location>
</feature>